<dbReference type="AlphaFoldDB" id="A0A4Y8CDA4"/>
<comment type="caution">
    <text evidence="1">The sequence shown here is derived from an EMBL/GenBank/DDBJ whole genome shotgun (WGS) entry which is preliminary data.</text>
</comment>
<reference evidence="1 2" key="1">
    <citation type="submission" date="2017-11" db="EMBL/GenBank/DDBJ databases">
        <title>Comparative genomics of Botrytis spp.</title>
        <authorList>
            <person name="Valero-Jimenez C.A."/>
            <person name="Tapia P."/>
            <person name="Veloso J."/>
            <person name="Silva-Moreno E."/>
            <person name="Staats M."/>
            <person name="Valdes J.H."/>
            <person name="Van Kan J.A.L."/>
        </authorList>
    </citation>
    <scope>NUCLEOTIDE SEQUENCE [LARGE SCALE GENOMIC DNA]</scope>
    <source>
        <strain evidence="1 2">MUCL2830</strain>
    </source>
</reference>
<dbReference type="EMBL" id="PHWZ01001716">
    <property type="protein sequence ID" value="TEY20991.1"/>
    <property type="molecule type" value="Genomic_DNA"/>
</dbReference>
<evidence type="ECO:0000313" key="2">
    <source>
        <dbReference type="Proteomes" id="UP000297299"/>
    </source>
</evidence>
<keyword evidence="2" id="KW-1185">Reference proteome</keyword>
<proteinExistence type="predicted"/>
<evidence type="ECO:0000313" key="1">
    <source>
        <dbReference type="EMBL" id="TEY20991.1"/>
    </source>
</evidence>
<accession>A0A4Y8CDA4</accession>
<organism evidence="1 2">
    <name type="scientific">Botryotinia calthae</name>
    <dbReference type="NCBI Taxonomy" id="38488"/>
    <lineage>
        <taxon>Eukaryota</taxon>
        <taxon>Fungi</taxon>
        <taxon>Dikarya</taxon>
        <taxon>Ascomycota</taxon>
        <taxon>Pezizomycotina</taxon>
        <taxon>Leotiomycetes</taxon>
        <taxon>Helotiales</taxon>
        <taxon>Sclerotiniaceae</taxon>
        <taxon>Botryotinia</taxon>
    </lineage>
</organism>
<name>A0A4Y8CDA4_9HELO</name>
<gene>
    <name evidence="1" type="ORF">BOTCAL_1720g00010</name>
</gene>
<protein>
    <submittedName>
        <fullName evidence="1">Uncharacterized protein</fullName>
    </submittedName>
</protein>
<sequence length="80" mass="9840">MKDNDWKSIATFLGWGDYSGQFAVEDIEYEKEYNEVYETLWKDNEVFNQEYNRKGKNDKEFEEREAFLIYNVYNPSKWKD</sequence>
<dbReference type="Proteomes" id="UP000297299">
    <property type="component" value="Unassembled WGS sequence"/>
</dbReference>